<gene>
    <name evidence="2" type="ORF">Afil01_64550</name>
</gene>
<feature type="region of interest" description="Disordered" evidence="1">
    <location>
        <begin position="1"/>
        <end position="23"/>
    </location>
</feature>
<evidence type="ECO:0000313" key="3">
    <source>
        <dbReference type="Proteomes" id="UP001165079"/>
    </source>
</evidence>
<keyword evidence="3" id="KW-1185">Reference proteome</keyword>
<evidence type="ECO:0000313" key="2">
    <source>
        <dbReference type="EMBL" id="GLZ81648.1"/>
    </source>
</evidence>
<sequence length="263" mass="28722">MRARVWPPVGARPREDAHSEPSVTEPVRVAILAAQRTVGNRGVTATVQRLLDADGKSIPVKTQSYEFLLEMMRVSKRAPGKFTVEGKPYTVEARDIPIAEKVLGEEQSKAWRKIKGKSPYGGYADYAASLEKWREKHTKRPDTPMTVGQPLYHGTTRAVALEVKSKGLIPADPKFRGKRWDASKDGYLSMATTTGGVTLPPGPIVLRMVVAAGDGAVWHWKAVGGSDEVVTMVGIPAARLEWIVPTGAWKAPSAKWKAMADLE</sequence>
<dbReference type="EMBL" id="BSTX01000006">
    <property type="protein sequence ID" value="GLZ81648.1"/>
    <property type="molecule type" value="Genomic_DNA"/>
</dbReference>
<dbReference type="AlphaFoldDB" id="A0A9W6SSQ2"/>
<protein>
    <submittedName>
        <fullName evidence="2">Uncharacterized protein</fullName>
    </submittedName>
</protein>
<dbReference type="RefSeq" id="WP_285667184.1">
    <property type="nucleotide sequence ID" value="NZ_BSTX01000006.1"/>
</dbReference>
<accession>A0A9W6SSQ2</accession>
<comment type="caution">
    <text evidence="2">The sequence shown here is derived from an EMBL/GenBank/DDBJ whole genome shotgun (WGS) entry which is preliminary data.</text>
</comment>
<name>A0A9W6SSQ2_9ACTN</name>
<reference evidence="2" key="1">
    <citation type="submission" date="2023-03" db="EMBL/GenBank/DDBJ databases">
        <title>Actinorhabdospora filicis NBRC 111898.</title>
        <authorList>
            <person name="Ichikawa N."/>
            <person name="Sato H."/>
            <person name="Tonouchi N."/>
        </authorList>
    </citation>
    <scope>NUCLEOTIDE SEQUENCE</scope>
    <source>
        <strain evidence="2">NBRC 111898</strain>
    </source>
</reference>
<proteinExistence type="predicted"/>
<evidence type="ECO:0000256" key="1">
    <source>
        <dbReference type="SAM" id="MobiDB-lite"/>
    </source>
</evidence>
<organism evidence="2 3">
    <name type="scientific">Actinorhabdospora filicis</name>
    <dbReference type="NCBI Taxonomy" id="1785913"/>
    <lineage>
        <taxon>Bacteria</taxon>
        <taxon>Bacillati</taxon>
        <taxon>Actinomycetota</taxon>
        <taxon>Actinomycetes</taxon>
        <taxon>Micromonosporales</taxon>
        <taxon>Micromonosporaceae</taxon>
        <taxon>Actinorhabdospora</taxon>
    </lineage>
</organism>
<dbReference type="Proteomes" id="UP001165079">
    <property type="component" value="Unassembled WGS sequence"/>
</dbReference>